<dbReference type="InterPro" id="IPR006139">
    <property type="entry name" value="D-isomer_2_OHA_DH_cat_dom"/>
</dbReference>
<dbReference type="EMBL" id="JXLC01000014">
    <property type="protein sequence ID" value="OJG91451.1"/>
    <property type="molecule type" value="Genomic_DNA"/>
</dbReference>
<accession>A0A0S3KBH1</accession>
<dbReference type="GO" id="GO:0016616">
    <property type="term" value="F:oxidoreductase activity, acting on the CH-OH group of donors, NAD or NADP as acceptor"/>
    <property type="evidence" value="ECO:0007669"/>
    <property type="project" value="InterPro"/>
</dbReference>
<dbReference type="Pfam" id="PF02826">
    <property type="entry name" value="2-Hacid_dh_C"/>
    <property type="match status" value="1"/>
</dbReference>
<reference evidence="7 9" key="2">
    <citation type="submission" date="2015-12" db="EMBL/GenBank/DDBJ databases">
        <authorList>
            <person name="Lauer A."/>
            <person name="Humrighouse B."/>
            <person name="Loparev V."/>
            <person name="Shewmaker P.L."/>
            <person name="Whitney A.M."/>
            <person name="McLaughlin R.W."/>
        </authorList>
    </citation>
    <scope>NUCLEOTIDE SEQUENCE [LARGE SCALE GENOMIC DNA]</scope>
    <source>
        <strain evidence="7 9">LMG 23085</strain>
    </source>
</reference>
<keyword evidence="9" id="KW-1185">Reference proteome</keyword>
<evidence type="ECO:0000259" key="5">
    <source>
        <dbReference type="Pfam" id="PF00389"/>
    </source>
</evidence>
<name>A0A0S3KBH1_9ENTE</name>
<dbReference type="Pfam" id="PF00389">
    <property type="entry name" value="2-Hacid_dh"/>
    <property type="match status" value="1"/>
</dbReference>
<comment type="similarity">
    <text evidence="1 4">Belongs to the D-isomer specific 2-hydroxyacid dehydrogenase family.</text>
</comment>
<dbReference type="InterPro" id="IPR036291">
    <property type="entry name" value="NAD(P)-bd_dom_sf"/>
</dbReference>
<protein>
    <submittedName>
        <fullName evidence="7 8">Hydroxyacid dehydrogenase</fullName>
    </submittedName>
</protein>
<reference evidence="8 10" key="1">
    <citation type="submission" date="2014-12" db="EMBL/GenBank/DDBJ databases">
        <title>Draft genome sequences of 29 type strains of Enterococci.</title>
        <authorList>
            <person name="Zhong Z."/>
            <person name="Sun Z."/>
            <person name="Liu W."/>
            <person name="Zhang W."/>
            <person name="Zhang H."/>
        </authorList>
    </citation>
    <scope>NUCLEOTIDE SEQUENCE [LARGE SCALE GENOMIC DNA]</scope>
    <source>
        <strain evidence="8 10">DSM 22801</strain>
    </source>
</reference>
<proteinExistence type="inferred from homology"/>
<dbReference type="RefSeq" id="WP_071878048.1">
    <property type="nucleotide sequence ID" value="NZ_JXLC01000014.1"/>
</dbReference>
<evidence type="ECO:0000313" key="7">
    <source>
        <dbReference type="EMBL" id="ALS01648.1"/>
    </source>
</evidence>
<sequence>MGQPLIYLYEQMKEEQVESLRQMTPDHIIIDAKRESAQINDDDIEIMLGWDDTLGQRLLASETSRLKWVQSVSAGVDSYDLKRFAEKGILLSNASGIHSISISEHVLGVLLAEFRGIRTSVVNQSKKEWTRKNITYRQLSKQKMLIVGTGHIGQQLAVFAQGLGLQTYGVNTSGHVTNGFIECYSHKNMSRIVNEMDIVVNILPLTDETYQMYNERMFLAMKPGTVFVNVGRGPSVNTNDLVHALETEQLSFAALDVFEEEPLPEDSPLWQMENVLITPHISGLTPEFKTKLMRIFTQNLSQFLKEGTLAKNEIALHQGY</sequence>
<dbReference type="EMBL" id="CP013614">
    <property type="protein sequence ID" value="ALS01648.1"/>
    <property type="molecule type" value="Genomic_DNA"/>
</dbReference>
<dbReference type="PANTHER" id="PTHR43333:SF1">
    <property type="entry name" value="D-ISOMER SPECIFIC 2-HYDROXYACID DEHYDROGENASE NAD-BINDING DOMAIN-CONTAINING PROTEIN"/>
    <property type="match status" value="1"/>
</dbReference>
<evidence type="ECO:0000313" key="10">
    <source>
        <dbReference type="Proteomes" id="UP000183039"/>
    </source>
</evidence>
<evidence type="ECO:0000313" key="9">
    <source>
        <dbReference type="Proteomes" id="UP000065511"/>
    </source>
</evidence>
<keyword evidence="3" id="KW-0520">NAD</keyword>
<organism evidence="8 10">
    <name type="scientific">Enterococcus silesiacus</name>
    <dbReference type="NCBI Taxonomy" id="332949"/>
    <lineage>
        <taxon>Bacteria</taxon>
        <taxon>Bacillati</taxon>
        <taxon>Bacillota</taxon>
        <taxon>Bacilli</taxon>
        <taxon>Lactobacillales</taxon>
        <taxon>Enterococcaceae</taxon>
        <taxon>Enterococcus</taxon>
    </lineage>
</organism>
<dbReference type="KEGG" id="ess:ATZ33_09780"/>
<evidence type="ECO:0000256" key="3">
    <source>
        <dbReference type="ARBA" id="ARBA00023027"/>
    </source>
</evidence>
<dbReference type="Proteomes" id="UP000065511">
    <property type="component" value="Chromosome"/>
</dbReference>
<feature type="domain" description="D-isomer specific 2-hydroxyacid dehydrogenase NAD-binding" evidence="6">
    <location>
        <begin position="108"/>
        <end position="282"/>
    </location>
</feature>
<dbReference type="InterPro" id="IPR006140">
    <property type="entry name" value="D-isomer_DH_NAD-bd"/>
</dbReference>
<dbReference type="SUPFAM" id="SSF51735">
    <property type="entry name" value="NAD(P)-binding Rossmann-fold domains"/>
    <property type="match status" value="1"/>
</dbReference>
<evidence type="ECO:0000313" key="8">
    <source>
        <dbReference type="EMBL" id="OJG91451.1"/>
    </source>
</evidence>
<gene>
    <name evidence="7" type="ORF">ATZ33_09780</name>
    <name evidence="8" type="ORF">RV15_GL000728</name>
</gene>
<dbReference type="CDD" id="cd12155">
    <property type="entry name" value="PGDH_1"/>
    <property type="match status" value="1"/>
</dbReference>
<keyword evidence="2 4" id="KW-0560">Oxidoreductase</keyword>
<dbReference type="AlphaFoldDB" id="A0A0S3KBH1"/>
<dbReference type="Gene3D" id="3.40.50.720">
    <property type="entry name" value="NAD(P)-binding Rossmann-like Domain"/>
    <property type="match status" value="2"/>
</dbReference>
<feature type="domain" description="D-isomer specific 2-hydroxyacid dehydrogenase catalytic" evidence="5">
    <location>
        <begin position="7"/>
        <end position="310"/>
    </location>
</feature>
<dbReference type="GO" id="GO:0051287">
    <property type="term" value="F:NAD binding"/>
    <property type="evidence" value="ECO:0007669"/>
    <property type="project" value="InterPro"/>
</dbReference>
<dbReference type="SUPFAM" id="SSF52283">
    <property type="entry name" value="Formate/glycerate dehydrogenase catalytic domain-like"/>
    <property type="match status" value="1"/>
</dbReference>
<dbReference type="OrthoDB" id="9805416at2"/>
<evidence type="ECO:0000256" key="2">
    <source>
        <dbReference type="ARBA" id="ARBA00023002"/>
    </source>
</evidence>
<evidence type="ECO:0000256" key="4">
    <source>
        <dbReference type="RuleBase" id="RU003719"/>
    </source>
</evidence>
<evidence type="ECO:0000259" key="6">
    <source>
        <dbReference type="Pfam" id="PF02826"/>
    </source>
</evidence>
<dbReference type="PANTHER" id="PTHR43333">
    <property type="entry name" value="2-HACID_DH_C DOMAIN-CONTAINING PROTEIN"/>
    <property type="match status" value="1"/>
</dbReference>
<dbReference type="Proteomes" id="UP000183039">
    <property type="component" value="Unassembled WGS sequence"/>
</dbReference>
<evidence type="ECO:0000256" key="1">
    <source>
        <dbReference type="ARBA" id="ARBA00005854"/>
    </source>
</evidence>